<dbReference type="EMBL" id="AP018174">
    <property type="protein sequence ID" value="BAY17106.1"/>
    <property type="molecule type" value="Genomic_DNA"/>
</dbReference>
<proteinExistence type="predicted"/>
<gene>
    <name evidence="1" type="ORF">NIES21_29400</name>
</gene>
<evidence type="ECO:0000313" key="2">
    <source>
        <dbReference type="Proteomes" id="UP000218287"/>
    </source>
</evidence>
<name>A0A1Z4GIE8_9CYAN</name>
<dbReference type="AlphaFoldDB" id="A0A1Z4GIE8"/>
<evidence type="ECO:0000313" key="1">
    <source>
        <dbReference type="EMBL" id="BAY17106.1"/>
    </source>
</evidence>
<organism evidence="1 2">
    <name type="scientific">Anabaenopsis circularis NIES-21</name>
    <dbReference type="NCBI Taxonomy" id="1085406"/>
    <lineage>
        <taxon>Bacteria</taxon>
        <taxon>Bacillati</taxon>
        <taxon>Cyanobacteriota</taxon>
        <taxon>Cyanophyceae</taxon>
        <taxon>Nostocales</taxon>
        <taxon>Nodulariaceae</taxon>
        <taxon>Anabaenopsis</taxon>
    </lineage>
</organism>
<sequence length="78" mass="8824">MKRELGILQITLSLSGIIMCATVTYAAINMVNGQYRVEIGVTNQGLLIKSDIDKRECRIEETNIQALQRKDSENKRLN</sequence>
<dbReference type="Proteomes" id="UP000218287">
    <property type="component" value="Chromosome"/>
</dbReference>
<keyword evidence="2" id="KW-1185">Reference proteome</keyword>
<accession>A0A1Z4GIE8</accession>
<dbReference type="OrthoDB" id="490462at2"/>
<reference evidence="1 2" key="1">
    <citation type="submission" date="2017-06" db="EMBL/GenBank/DDBJ databases">
        <title>Genome sequencing of cyanobaciteial culture collection at National Institute for Environmental Studies (NIES).</title>
        <authorList>
            <person name="Hirose Y."/>
            <person name="Shimura Y."/>
            <person name="Fujisawa T."/>
            <person name="Nakamura Y."/>
            <person name="Kawachi M."/>
        </authorList>
    </citation>
    <scope>NUCLEOTIDE SEQUENCE [LARGE SCALE GENOMIC DNA]</scope>
    <source>
        <strain evidence="1 2">NIES-21</strain>
    </source>
</reference>
<protein>
    <submittedName>
        <fullName evidence="1">Uncharacterized protein</fullName>
    </submittedName>
</protein>